<evidence type="ECO:0000313" key="2">
    <source>
        <dbReference type="EMBL" id="AOO74555.1"/>
    </source>
</evidence>
<reference evidence="1 3" key="1">
    <citation type="submission" date="2016-09" db="EMBL/GenBank/DDBJ databases">
        <title>Complete Genome Sequence of Lactobacillus salivarius Jin.</title>
        <authorList>
            <person name="Jin N."/>
            <person name="Li C."/>
            <person name="Wang M."/>
            <person name="Ren D."/>
            <person name="Di Y."/>
            <person name="Pan R."/>
            <person name="Du S."/>
            <person name="Lu H."/>
            <person name="Li X."/>
            <person name="Tian M."/>
        </authorList>
    </citation>
    <scope>NUCLEOTIDE SEQUENCE [LARGE SCALE GENOMIC DNA]</scope>
    <source>
        <strain evidence="1 3">CICC 23174</strain>
        <plasmid evidence="1">pLS_1</plasmid>
        <plasmid evidence="3">pls_1 sequence</plasmid>
        <plasmid evidence="2">pLS_2</plasmid>
        <plasmid evidence="3">pls_2 sequence</plasmid>
    </source>
</reference>
<dbReference type="EMBL" id="CP017109">
    <property type="protein sequence ID" value="AOO74555.1"/>
    <property type="molecule type" value="Genomic_DNA"/>
</dbReference>
<dbReference type="Gene3D" id="3.40.50.300">
    <property type="entry name" value="P-loop containing nucleotide triphosphate hydrolases"/>
    <property type="match status" value="2"/>
</dbReference>
<geneLocation type="plasmid" evidence="3">
    <name>pls_1 sequence</name>
</geneLocation>
<dbReference type="SUPFAM" id="SSF52540">
    <property type="entry name" value="P-loop containing nucleoside triphosphate hydrolases"/>
    <property type="match status" value="1"/>
</dbReference>
<dbReference type="Proteomes" id="UP000094723">
    <property type="component" value="Plasmid pLS_2"/>
</dbReference>
<geneLocation type="plasmid" evidence="2">
    <name>pLS_2</name>
</geneLocation>
<evidence type="ECO:0000313" key="3">
    <source>
        <dbReference type="Proteomes" id="UP000094723"/>
    </source>
</evidence>
<sequence length="642" mass="73450">MKKKELLELESAGYQLEMISKTQPQGNVKQHSQYLQFGDGYVACLRVYHYPPHGLPMFWGITLTNTDSTMTMLSIGTEDKDKIKDQLSRSAGEKHSQISGKAKAADNVDAANTYNDQMDLLKDIIQRNEIIKKVYFRIFVYAQTKEELEKKIKLFVRKNGQFRMARYADEQLLDFETNLVPTSNQENMINRPSSTPMSAYSLSGSYPFNHVKLEDPRGSYYGYTSTQGEMIWDPFHRDEKRTRSFFFVTGNAGMGKSTLLKKINDDVFARGAIIRNFDISNEYKEQTRSQGGVVIRLDKPDYLINPFEVFATVIDDQGQVDEISSFGQHKEKLKNFFKFLNPDVNSDDLTMFDTWLTDFYITQNLWIKNPQSYSEPLKITGLPHDMYPTLREFVVYANERKRQAERDPRIKLTDVDTTSMNRITSTFMNAEAVQGDMLDGVTRFPDLSGEQVVTFDIQGLHAQGEAIFNAQLYSVLTLLSADIIKNGQKLRKQLADGILDENLISWYYLNIDEVENIINPKFSFGVEFLASMMEQMRKNFCAITMAAPTIKDLIMAGSTHDPYILAVQKIFSLFQIRFFFQISDDDIPRLATALGGSTTADELQSLTKLQRGHCLMNINGDRNIQFKVDLTADEERRYGGGM</sequence>
<accession>A0A1D7TU53</accession>
<name>A0A1D7TU53_9LACO</name>
<gene>
    <name evidence="1" type="ORF">BHF65_09555</name>
    <name evidence="2" type="ORF">BHF65_09765</name>
</gene>
<organism evidence="1 3">
    <name type="scientific">Ligilactobacillus salivarius</name>
    <dbReference type="NCBI Taxonomy" id="1624"/>
    <lineage>
        <taxon>Bacteria</taxon>
        <taxon>Bacillati</taxon>
        <taxon>Bacillota</taxon>
        <taxon>Bacilli</taxon>
        <taxon>Lactobacillales</taxon>
        <taxon>Lactobacillaceae</taxon>
        <taxon>Ligilactobacillus</taxon>
    </lineage>
</organism>
<dbReference type="AlphaFoldDB" id="A0A1D7TU53"/>
<protein>
    <submittedName>
        <fullName evidence="1">Conjugal transfer protein</fullName>
    </submittedName>
</protein>
<geneLocation type="plasmid" evidence="1">
    <name>pLS_1</name>
</geneLocation>
<dbReference type="InterPro" id="IPR027417">
    <property type="entry name" value="P-loop_NTPase"/>
</dbReference>
<geneLocation type="plasmid" evidence="3">
    <name>pls_2 sequence</name>
</geneLocation>
<dbReference type="Proteomes" id="UP000094723">
    <property type="component" value="Plasmid pLS_1"/>
</dbReference>
<dbReference type="EMBL" id="CP017108">
    <property type="protein sequence ID" value="AOO74505.1"/>
    <property type="molecule type" value="Genomic_DNA"/>
</dbReference>
<keyword evidence="1" id="KW-0614">Plasmid</keyword>
<dbReference type="RefSeq" id="WP_069469624.1">
    <property type="nucleotide sequence ID" value="NZ_CP017108.1"/>
</dbReference>
<evidence type="ECO:0000313" key="1">
    <source>
        <dbReference type="EMBL" id="AOO74505.1"/>
    </source>
</evidence>
<proteinExistence type="predicted"/>